<protein>
    <recommendedName>
        <fullName evidence="4">F-box domain-containing protein</fullName>
    </recommendedName>
</protein>
<proteinExistence type="predicted"/>
<name>A0A4P9W247_9FUNG</name>
<feature type="region of interest" description="Disordered" evidence="1">
    <location>
        <begin position="350"/>
        <end position="408"/>
    </location>
</feature>
<feature type="region of interest" description="Disordered" evidence="1">
    <location>
        <begin position="437"/>
        <end position="490"/>
    </location>
</feature>
<organism evidence="2 3">
    <name type="scientific">Blyttiomyces helicus</name>
    <dbReference type="NCBI Taxonomy" id="388810"/>
    <lineage>
        <taxon>Eukaryota</taxon>
        <taxon>Fungi</taxon>
        <taxon>Fungi incertae sedis</taxon>
        <taxon>Chytridiomycota</taxon>
        <taxon>Chytridiomycota incertae sedis</taxon>
        <taxon>Chytridiomycetes</taxon>
        <taxon>Chytridiomycetes incertae sedis</taxon>
        <taxon>Blyttiomyces</taxon>
    </lineage>
</organism>
<feature type="compositionally biased region" description="Basic and acidic residues" evidence="1">
    <location>
        <begin position="370"/>
        <end position="391"/>
    </location>
</feature>
<dbReference type="AlphaFoldDB" id="A0A4P9W247"/>
<gene>
    <name evidence="2" type="ORF">BDK51DRAFT_52602</name>
</gene>
<evidence type="ECO:0000313" key="2">
    <source>
        <dbReference type="EMBL" id="RKO86281.1"/>
    </source>
</evidence>
<dbReference type="SUPFAM" id="SSF52047">
    <property type="entry name" value="RNI-like"/>
    <property type="match status" value="1"/>
</dbReference>
<evidence type="ECO:0008006" key="4">
    <source>
        <dbReference type="Google" id="ProtNLM"/>
    </source>
</evidence>
<dbReference type="InterPro" id="IPR032675">
    <property type="entry name" value="LRR_dom_sf"/>
</dbReference>
<accession>A0A4P9W247</accession>
<dbReference type="EMBL" id="KZ998332">
    <property type="protein sequence ID" value="RKO86281.1"/>
    <property type="molecule type" value="Genomic_DNA"/>
</dbReference>
<reference evidence="3" key="1">
    <citation type="journal article" date="2018" name="Nat. Microbiol.">
        <title>Leveraging single-cell genomics to expand the fungal tree of life.</title>
        <authorList>
            <person name="Ahrendt S.R."/>
            <person name="Quandt C.A."/>
            <person name="Ciobanu D."/>
            <person name="Clum A."/>
            <person name="Salamov A."/>
            <person name="Andreopoulos B."/>
            <person name="Cheng J.F."/>
            <person name="Woyke T."/>
            <person name="Pelin A."/>
            <person name="Henrissat B."/>
            <person name="Reynolds N.K."/>
            <person name="Benny G.L."/>
            <person name="Smith M.E."/>
            <person name="James T.Y."/>
            <person name="Grigoriev I.V."/>
        </authorList>
    </citation>
    <scope>NUCLEOTIDE SEQUENCE [LARGE SCALE GENOMIC DNA]</scope>
</reference>
<feature type="compositionally biased region" description="Basic and acidic residues" evidence="1">
    <location>
        <begin position="452"/>
        <end position="468"/>
    </location>
</feature>
<feature type="region of interest" description="Disordered" evidence="1">
    <location>
        <begin position="60"/>
        <end position="79"/>
    </location>
</feature>
<dbReference type="OrthoDB" id="550575at2759"/>
<evidence type="ECO:0000256" key="1">
    <source>
        <dbReference type="SAM" id="MobiDB-lite"/>
    </source>
</evidence>
<feature type="compositionally biased region" description="Polar residues" evidence="1">
    <location>
        <begin position="285"/>
        <end position="295"/>
    </location>
</feature>
<sequence length="490" mass="53132">MLEEFSWDEGDLARVAKAIGRLIFLQLPTHCGRDFIPRSDAAIGAPLRVWASIQATARSSGSRGAAKPPHHRASGLSSHSNSLKIFHRPTIQDLTIIAPTPFTDITLAALERHPPLDRLEIRRISTHALIDFLRVRGGDLRYLRLERVRNITQPVIEAISTHAPKLESLRLGNCPQIRDISHDSGFHAALVDADNLQFFVALARGCPLLKKVCVGLFYESLPWSVVAFLGSLDGLELRNAGTGGGQRATSDGRRKSRRGFEKMRTCKFGGASAVKRGRAVAKVSQSTVSTPNWRSASPMDRIRPAGRTHDVQGLESPYVARHGGVVEAMPGSDDCVGALTPFRVPIAYPLDPRSGRGGSELHQMRARGKQRGDAGDRRPGLDRIPHHDERSQAPQLRSCADEVDPEEAHDRGPFCAAHAGIAAAHEILQRARGADHDVGPDALGGQGLPSAADERGREKELGDAREPRSGIQWGGWQDAVGSSEELVGTC</sequence>
<feature type="region of interest" description="Disordered" evidence="1">
    <location>
        <begin position="285"/>
        <end position="304"/>
    </location>
</feature>
<evidence type="ECO:0000313" key="3">
    <source>
        <dbReference type="Proteomes" id="UP000269721"/>
    </source>
</evidence>
<dbReference type="Proteomes" id="UP000269721">
    <property type="component" value="Unassembled WGS sequence"/>
</dbReference>
<keyword evidence="3" id="KW-1185">Reference proteome</keyword>
<dbReference type="Gene3D" id="3.80.10.10">
    <property type="entry name" value="Ribonuclease Inhibitor"/>
    <property type="match status" value="1"/>
</dbReference>